<evidence type="ECO:0000256" key="3">
    <source>
        <dbReference type="ARBA" id="ARBA00022475"/>
    </source>
</evidence>
<accession>A0A1R4JTM1</accession>
<comment type="similarity">
    <text evidence="7">Belongs to the binding-protein-dependent transport system permease family.</text>
</comment>
<evidence type="ECO:0000256" key="5">
    <source>
        <dbReference type="ARBA" id="ARBA00022989"/>
    </source>
</evidence>
<keyword evidence="4 7" id="KW-0812">Transmembrane</keyword>
<keyword evidence="6 7" id="KW-0472">Membrane</keyword>
<dbReference type="InterPro" id="IPR000515">
    <property type="entry name" value="MetI-like"/>
</dbReference>
<sequence length="334" mass="35798">MMGATKVRRPSAARGWTLWLLRRTALAVLTLWLVSLLVFLATSALGDPVRAILGKDYAVSPDRVAAIRETLALDRPLLVRYGRWLSRLLHGDLGTSVANNLPVGKLVGDKIVNSGFLVLLVAIVMLPLATGLATLSGRHRSGPVDHAVGVVTLALAGVPEFVTGILLVALLSTSVAHWLPAVTVLPIGTRPWNRPASMVLPVATLVIAVTPYLTRMLRSSLVEVLDSDYVELARLKGVPEARVLRRHALPNTVVPTIQVTALQLAWLVGGAVMVEYLFNYPGIGATMVDAVKNSDFPVVQALTMVIAAVYVVVNLVADVLSILFTPRARTGMAR</sequence>
<dbReference type="PANTHER" id="PTHR43163">
    <property type="entry name" value="DIPEPTIDE TRANSPORT SYSTEM PERMEASE PROTEIN DPPB-RELATED"/>
    <property type="match status" value="1"/>
</dbReference>
<evidence type="ECO:0000313" key="10">
    <source>
        <dbReference type="Proteomes" id="UP000188342"/>
    </source>
</evidence>
<feature type="transmembrane region" description="Helical" evidence="7">
    <location>
        <begin position="147"/>
        <end position="172"/>
    </location>
</feature>
<evidence type="ECO:0000256" key="7">
    <source>
        <dbReference type="RuleBase" id="RU363032"/>
    </source>
</evidence>
<feature type="transmembrane region" description="Helical" evidence="7">
    <location>
        <begin position="298"/>
        <end position="324"/>
    </location>
</feature>
<keyword evidence="3" id="KW-1003">Cell membrane</keyword>
<dbReference type="PROSITE" id="PS50928">
    <property type="entry name" value="ABC_TM1"/>
    <property type="match status" value="1"/>
</dbReference>
<feature type="transmembrane region" description="Helical" evidence="7">
    <location>
        <begin position="252"/>
        <end position="278"/>
    </location>
</feature>
<feature type="transmembrane region" description="Helical" evidence="7">
    <location>
        <begin position="111"/>
        <end position="135"/>
    </location>
</feature>
<reference evidence="9 10" key="1">
    <citation type="submission" date="2017-02" db="EMBL/GenBank/DDBJ databases">
        <authorList>
            <person name="Peterson S.W."/>
        </authorList>
    </citation>
    <scope>NUCLEOTIDE SEQUENCE [LARGE SCALE GENOMIC DNA]</scope>
    <source>
        <strain evidence="9 10">LSP_Lj1</strain>
    </source>
</reference>
<evidence type="ECO:0000256" key="2">
    <source>
        <dbReference type="ARBA" id="ARBA00022448"/>
    </source>
</evidence>
<keyword evidence="5 7" id="KW-1133">Transmembrane helix</keyword>
<feature type="domain" description="ABC transmembrane type-1" evidence="8">
    <location>
        <begin position="111"/>
        <end position="317"/>
    </location>
</feature>
<keyword evidence="2 7" id="KW-0813">Transport</keyword>
<dbReference type="AlphaFoldDB" id="A0A1R4JTM1"/>
<dbReference type="STRING" id="1255658.FM114_09490"/>
<keyword evidence="10" id="KW-1185">Reference proteome</keyword>
<gene>
    <name evidence="9" type="ORF">FM114_09490</name>
</gene>
<dbReference type="RefSeq" id="WP_218668508.1">
    <property type="nucleotide sequence ID" value="NZ_FUKQ01000035.1"/>
</dbReference>
<evidence type="ECO:0000313" key="9">
    <source>
        <dbReference type="EMBL" id="SJN35366.1"/>
    </source>
</evidence>
<name>A0A1R4JTM1_9ACTN</name>
<dbReference type="GO" id="GO:0005886">
    <property type="term" value="C:plasma membrane"/>
    <property type="evidence" value="ECO:0007669"/>
    <property type="project" value="UniProtKB-SubCell"/>
</dbReference>
<feature type="transmembrane region" description="Helical" evidence="7">
    <location>
        <begin position="192"/>
        <end position="213"/>
    </location>
</feature>
<dbReference type="CDD" id="cd06261">
    <property type="entry name" value="TM_PBP2"/>
    <property type="match status" value="1"/>
</dbReference>
<dbReference type="Pfam" id="PF00528">
    <property type="entry name" value="BPD_transp_1"/>
    <property type="match status" value="1"/>
</dbReference>
<dbReference type="Pfam" id="PF19300">
    <property type="entry name" value="BPD_transp_1_N"/>
    <property type="match status" value="1"/>
</dbReference>
<dbReference type="PANTHER" id="PTHR43163:SF3">
    <property type="entry name" value="PEPTIDE ABC TRANSPORTER PERMEASE PROTEIN"/>
    <property type="match status" value="1"/>
</dbReference>
<dbReference type="EMBL" id="FUKQ01000035">
    <property type="protein sequence ID" value="SJN35366.1"/>
    <property type="molecule type" value="Genomic_DNA"/>
</dbReference>
<dbReference type="Gene3D" id="1.10.3720.10">
    <property type="entry name" value="MetI-like"/>
    <property type="match status" value="1"/>
</dbReference>
<dbReference type="GO" id="GO:0055085">
    <property type="term" value="P:transmembrane transport"/>
    <property type="evidence" value="ECO:0007669"/>
    <property type="project" value="InterPro"/>
</dbReference>
<dbReference type="SUPFAM" id="SSF161098">
    <property type="entry name" value="MetI-like"/>
    <property type="match status" value="1"/>
</dbReference>
<dbReference type="InterPro" id="IPR045621">
    <property type="entry name" value="BPD_transp_1_N"/>
</dbReference>
<dbReference type="InterPro" id="IPR035906">
    <property type="entry name" value="MetI-like_sf"/>
</dbReference>
<organism evidence="9 10">
    <name type="scientific">Luteococcus japonicus LSP_Lj1</name>
    <dbReference type="NCBI Taxonomy" id="1255658"/>
    <lineage>
        <taxon>Bacteria</taxon>
        <taxon>Bacillati</taxon>
        <taxon>Actinomycetota</taxon>
        <taxon>Actinomycetes</taxon>
        <taxon>Propionibacteriales</taxon>
        <taxon>Propionibacteriaceae</taxon>
        <taxon>Luteococcus</taxon>
    </lineage>
</organism>
<proteinExistence type="inferred from homology"/>
<evidence type="ECO:0000256" key="1">
    <source>
        <dbReference type="ARBA" id="ARBA00004651"/>
    </source>
</evidence>
<dbReference type="Proteomes" id="UP000188342">
    <property type="component" value="Unassembled WGS sequence"/>
</dbReference>
<evidence type="ECO:0000256" key="6">
    <source>
        <dbReference type="ARBA" id="ARBA00023136"/>
    </source>
</evidence>
<evidence type="ECO:0000259" key="8">
    <source>
        <dbReference type="PROSITE" id="PS50928"/>
    </source>
</evidence>
<comment type="subcellular location">
    <subcellularLocation>
        <location evidence="1 7">Cell membrane</location>
        <topology evidence="1 7">Multi-pass membrane protein</topology>
    </subcellularLocation>
</comment>
<protein>
    <submittedName>
        <fullName evidence="9">Dipeptide transport system permease protein DppB (TC 3.A.1.5.2)</fullName>
    </submittedName>
</protein>
<evidence type="ECO:0000256" key="4">
    <source>
        <dbReference type="ARBA" id="ARBA00022692"/>
    </source>
</evidence>